<gene>
    <name evidence="1" type="ORF">MRATA1EN3_LOCUS14375</name>
</gene>
<organism evidence="1 2">
    <name type="scientific">Rangifer tarandus platyrhynchus</name>
    <name type="common">Svalbard reindeer</name>
    <dbReference type="NCBI Taxonomy" id="3082113"/>
    <lineage>
        <taxon>Eukaryota</taxon>
        <taxon>Metazoa</taxon>
        <taxon>Chordata</taxon>
        <taxon>Craniata</taxon>
        <taxon>Vertebrata</taxon>
        <taxon>Euteleostomi</taxon>
        <taxon>Mammalia</taxon>
        <taxon>Eutheria</taxon>
        <taxon>Laurasiatheria</taxon>
        <taxon>Artiodactyla</taxon>
        <taxon>Ruminantia</taxon>
        <taxon>Pecora</taxon>
        <taxon>Cervidae</taxon>
        <taxon>Odocoileinae</taxon>
        <taxon>Rangifer</taxon>
    </lineage>
</organism>
<name>A0ACB0ER51_RANTA</name>
<evidence type="ECO:0000313" key="2">
    <source>
        <dbReference type="Proteomes" id="UP001162501"/>
    </source>
</evidence>
<reference evidence="1" key="1">
    <citation type="submission" date="2023-05" db="EMBL/GenBank/DDBJ databases">
        <authorList>
            <consortium name="ELIXIR-Norway"/>
        </authorList>
    </citation>
    <scope>NUCLEOTIDE SEQUENCE</scope>
</reference>
<dbReference type="Proteomes" id="UP001162501">
    <property type="component" value="Chromosome 25"/>
</dbReference>
<sequence>MTSILTEEPASPETCGSQGSCFVLLNRPSDPSLSSFIAKCRRDRTAEQQLGRSRMACGCSSQCSRAHEVQPLKSRCLQTVPGNGRSCHGERPGPRSQERPERAAAREACAQQPGASAAESKVDQQAPRK</sequence>
<accession>A0ACB0ER51</accession>
<dbReference type="EMBL" id="OX596109">
    <property type="protein sequence ID" value="CAI9703162.1"/>
    <property type="molecule type" value="Genomic_DNA"/>
</dbReference>
<proteinExistence type="predicted"/>
<protein>
    <submittedName>
        <fullName evidence="1">Uncharacterized protein</fullName>
    </submittedName>
</protein>
<evidence type="ECO:0000313" key="1">
    <source>
        <dbReference type="EMBL" id="CAI9703162.1"/>
    </source>
</evidence>